<keyword evidence="4" id="KW-1185">Reference proteome</keyword>
<dbReference type="SUPFAM" id="SSF56112">
    <property type="entry name" value="Protein kinase-like (PK-like)"/>
    <property type="match status" value="1"/>
</dbReference>
<name>A0A1R4B2J7_9VIBR</name>
<dbReference type="InterPro" id="IPR016477">
    <property type="entry name" value="Fructo-/Ketosamine-3-kinase"/>
</dbReference>
<evidence type="ECO:0000256" key="2">
    <source>
        <dbReference type="PIRNR" id="PIRNR006221"/>
    </source>
</evidence>
<reference evidence="3 4" key="1">
    <citation type="submission" date="2017-02" db="EMBL/GenBank/DDBJ databases">
        <authorList>
            <person name="Peterson S.W."/>
        </authorList>
    </citation>
    <scope>NUCLEOTIDE SEQUENCE [LARGE SCALE GENOMIC DNA]</scope>
    <source>
        <strain evidence="3 4">CECT 9027</strain>
    </source>
</reference>
<dbReference type="AlphaFoldDB" id="A0A1R4B2J7"/>
<evidence type="ECO:0000313" key="4">
    <source>
        <dbReference type="Proteomes" id="UP000189475"/>
    </source>
</evidence>
<dbReference type="PANTHER" id="PTHR12149">
    <property type="entry name" value="FRUCTOSAMINE 3 KINASE-RELATED PROTEIN"/>
    <property type="match status" value="1"/>
</dbReference>
<protein>
    <submittedName>
        <fullName evidence="3">Fructosamine kinase</fullName>
    </submittedName>
</protein>
<accession>A0A1R4B2J7</accession>
<dbReference type="InterPro" id="IPR011009">
    <property type="entry name" value="Kinase-like_dom_sf"/>
</dbReference>
<dbReference type="GO" id="GO:0016301">
    <property type="term" value="F:kinase activity"/>
    <property type="evidence" value="ECO:0007669"/>
    <property type="project" value="UniProtKB-UniRule"/>
</dbReference>
<dbReference type="Gene3D" id="3.90.1200.10">
    <property type="match status" value="1"/>
</dbReference>
<evidence type="ECO:0000256" key="1">
    <source>
        <dbReference type="ARBA" id="ARBA00009460"/>
    </source>
</evidence>
<gene>
    <name evidence="3" type="ORF">VPAL9027_01084</name>
</gene>
<dbReference type="Pfam" id="PF03881">
    <property type="entry name" value="Fructosamin_kin"/>
    <property type="match status" value="1"/>
</dbReference>
<dbReference type="STRING" id="1918946.VPAL9027_01084"/>
<comment type="similarity">
    <text evidence="1 2">Belongs to the fructosamine kinase family.</text>
</comment>
<organism evidence="3 4">
    <name type="scientific">Vibrio palustris</name>
    <dbReference type="NCBI Taxonomy" id="1918946"/>
    <lineage>
        <taxon>Bacteria</taxon>
        <taxon>Pseudomonadati</taxon>
        <taxon>Pseudomonadota</taxon>
        <taxon>Gammaproteobacteria</taxon>
        <taxon>Vibrionales</taxon>
        <taxon>Vibrionaceae</taxon>
        <taxon>Vibrio</taxon>
    </lineage>
</organism>
<proteinExistence type="inferred from homology"/>
<dbReference type="RefSeq" id="WP_077313042.1">
    <property type="nucleotide sequence ID" value="NZ_AP024887.1"/>
</dbReference>
<dbReference type="EMBL" id="FUFT01000002">
    <property type="protein sequence ID" value="SJL83135.1"/>
    <property type="molecule type" value="Genomic_DNA"/>
</dbReference>
<dbReference type="PIRSF" id="PIRSF006221">
    <property type="entry name" value="Ketosamine-3-kinase"/>
    <property type="match status" value="1"/>
</dbReference>
<dbReference type="PANTHER" id="PTHR12149:SF8">
    <property type="entry name" value="PROTEIN-RIBULOSAMINE 3-KINASE"/>
    <property type="match status" value="1"/>
</dbReference>
<evidence type="ECO:0000313" key="3">
    <source>
        <dbReference type="EMBL" id="SJL83135.1"/>
    </source>
</evidence>
<dbReference type="OrthoDB" id="5291879at2"/>
<sequence>MWASIREQLSLVLGYSFTIKDKQTLDGGNISHVYLISDGIEQYVVKTNSRDFLVQYLAEEHSLSSLHHTHTLTVPKVILTGQTKSHAFIVLQYLPTTPLRAEQTSYQLGQQLAQLHQWGEQKQYGYDDDNFIGATPQPNTWTNKWHQFFAEQRIGWQLQLLKERGIELVDIDQFVALIKQRLANHHPKPALLHGDLWQGNVGETETGAVCYDPACYWGDRECDIAMTELFGGFPQSFYAGYQSIWPLHQHYEQRRPIYHLYHVMNHCYLFGGEYLVQAQALIDEIHHNHSLCVDSSTK</sequence>
<keyword evidence="2" id="KW-0808">Transferase</keyword>
<dbReference type="Gene3D" id="3.30.200.20">
    <property type="entry name" value="Phosphorylase Kinase, domain 1"/>
    <property type="match status" value="1"/>
</dbReference>
<dbReference type="Proteomes" id="UP000189475">
    <property type="component" value="Unassembled WGS sequence"/>
</dbReference>
<keyword evidence="2 3" id="KW-0418">Kinase</keyword>